<dbReference type="EMBL" id="RCOR01000018">
    <property type="protein sequence ID" value="RSN69495.1"/>
    <property type="molecule type" value="Genomic_DNA"/>
</dbReference>
<dbReference type="InterPro" id="IPR027417">
    <property type="entry name" value="P-loop_NTPase"/>
</dbReference>
<evidence type="ECO:0000256" key="10">
    <source>
        <dbReference type="ARBA" id="ARBA00039098"/>
    </source>
</evidence>
<dbReference type="InterPro" id="IPR017871">
    <property type="entry name" value="ABC_transporter-like_CS"/>
</dbReference>
<dbReference type="PANTHER" id="PTHR43297">
    <property type="entry name" value="OLIGOPEPTIDE TRANSPORT ATP-BINDING PROTEIN APPD"/>
    <property type="match status" value="1"/>
</dbReference>
<dbReference type="SUPFAM" id="SSF52540">
    <property type="entry name" value="P-loop containing nucleoside triphosphate hydrolases"/>
    <property type="match status" value="1"/>
</dbReference>
<comment type="subcellular location">
    <subcellularLocation>
        <location evidence="1">Cell membrane</location>
        <topology evidence="1">Peripheral membrane protein</topology>
    </subcellularLocation>
</comment>
<keyword evidence="2" id="KW-0813">Transport</keyword>
<evidence type="ECO:0000313" key="15">
    <source>
        <dbReference type="Proteomes" id="UP000278149"/>
    </source>
</evidence>
<proteinExistence type="predicted"/>
<accession>A0A429G6Q4</accession>
<dbReference type="GO" id="GO:0016887">
    <property type="term" value="F:ATP hydrolysis activity"/>
    <property type="evidence" value="ECO:0007669"/>
    <property type="project" value="InterPro"/>
</dbReference>
<protein>
    <recommendedName>
        <fullName evidence="11">Nickel import system ATP-binding protein NikD</fullName>
        <ecNumber evidence="10">7.2.2.11</ecNumber>
    </recommendedName>
</protein>
<dbReference type="PROSITE" id="PS50893">
    <property type="entry name" value="ABC_TRANSPORTER_2"/>
    <property type="match status" value="1"/>
</dbReference>
<evidence type="ECO:0000256" key="5">
    <source>
        <dbReference type="ARBA" id="ARBA00022840"/>
    </source>
</evidence>
<dbReference type="PROSITE" id="PS00211">
    <property type="entry name" value="ABC_TRANSPORTER_1"/>
    <property type="match status" value="1"/>
</dbReference>
<dbReference type="GO" id="GO:0015413">
    <property type="term" value="F:ABC-type nickel transporter activity"/>
    <property type="evidence" value="ECO:0007669"/>
    <property type="project" value="UniProtKB-EC"/>
</dbReference>
<keyword evidence="8" id="KW-0472">Membrane</keyword>
<keyword evidence="7" id="KW-0406">Ion transport</keyword>
<dbReference type="Pfam" id="PF08352">
    <property type="entry name" value="oligo_HPY"/>
    <property type="match status" value="1"/>
</dbReference>
<dbReference type="SMART" id="SM00382">
    <property type="entry name" value="AAA"/>
    <property type="match status" value="1"/>
</dbReference>
<dbReference type="Proteomes" id="UP000278149">
    <property type="component" value="Unassembled WGS sequence"/>
</dbReference>
<keyword evidence="5 14" id="KW-0067">ATP-binding</keyword>
<evidence type="ECO:0000256" key="12">
    <source>
        <dbReference type="ARBA" id="ARBA00048610"/>
    </source>
</evidence>
<comment type="subunit">
    <text evidence="9">The complex is composed of two ATP-binding proteins (NikD and NikE), two transmembrane proteins (NikB and NikC) and a solute-binding protein (NikA).</text>
</comment>
<name>A0A429G6Q4_9CREN</name>
<dbReference type="GO" id="GO:0015833">
    <property type="term" value="P:peptide transport"/>
    <property type="evidence" value="ECO:0007669"/>
    <property type="project" value="InterPro"/>
</dbReference>
<dbReference type="InterPro" id="IPR003439">
    <property type="entry name" value="ABC_transporter-like_ATP-bd"/>
</dbReference>
<dbReference type="AlphaFoldDB" id="A0A429G6Q4"/>
<dbReference type="NCBIfam" id="TIGR01727">
    <property type="entry name" value="oligo_HPY"/>
    <property type="match status" value="1"/>
</dbReference>
<organism evidence="14 15">
    <name type="scientific">Candidatus Korarchaeum cryptofilum</name>
    <dbReference type="NCBI Taxonomy" id="498846"/>
    <lineage>
        <taxon>Archaea</taxon>
        <taxon>Thermoproteota</taxon>
        <taxon>Candidatus Korarchaeia</taxon>
        <taxon>Candidatus Korarchaeales</taxon>
        <taxon>Candidatus Korarchaeaceae</taxon>
        <taxon>Candidatus Korarchaeum</taxon>
    </lineage>
</organism>
<dbReference type="EC" id="7.2.2.11" evidence="10"/>
<keyword evidence="6" id="KW-1278">Translocase</keyword>
<comment type="catalytic activity">
    <reaction evidence="12">
        <text>Ni(2+)(out) + ATP + H2O = Ni(2+)(in) + ADP + phosphate + H(+)</text>
        <dbReference type="Rhea" id="RHEA:15557"/>
        <dbReference type="ChEBI" id="CHEBI:15377"/>
        <dbReference type="ChEBI" id="CHEBI:15378"/>
        <dbReference type="ChEBI" id="CHEBI:30616"/>
        <dbReference type="ChEBI" id="CHEBI:43474"/>
        <dbReference type="ChEBI" id="CHEBI:49786"/>
        <dbReference type="ChEBI" id="CHEBI:456216"/>
        <dbReference type="EC" id="7.2.2.11"/>
    </reaction>
    <physiologicalReaction direction="left-to-right" evidence="12">
        <dbReference type="Rhea" id="RHEA:15558"/>
    </physiologicalReaction>
</comment>
<dbReference type="CDD" id="cd03257">
    <property type="entry name" value="ABC_NikE_OppD_transporters"/>
    <property type="match status" value="1"/>
</dbReference>
<dbReference type="InterPro" id="IPR003593">
    <property type="entry name" value="AAA+_ATPase"/>
</dbReference>
<dbReference type="InterPro" id="IPR013563">
    <property type="entry name" value="Oligopep_ABC_C"/>
</dbReference>
<evidence type="ECO:0000256" key="3">
    <source>
        <dbReference type="ARBA" id="ARBA00022475"/>
    </source>
</evidence>
<evidence type="ECO:0000256" key="1">
    <source>
        <dbReference type="ARBA" id="ARBA00004202"/>
    </source>
</evidence>
<evidence type="ECO:0000256" key="4">
    <source>
        <dbReference type="ARBA" id="ARBA00022741"/>
    </source>
</evidence>
<dbReference type="GO" id="GO:0005886">
    <property type="term" value="C:plasma membrane"/>
    <property type="evidence" value="ECO:0007669"/>
    <property type="project" value="UniProtKB-SubCell"/>
</dbReference>
<dbReference type="Pfam" id="PF00005">
    <property type="entry name" value="ABC_tran"/>
    <property type="match status" value="1"/>
</dbReference>
<dbReference type="PANTHER" id="PTHR43297:SF13">
    <property type="entry name" value="NICKEL ABC TRANSPORTER, ATP-BINDING PROTEIN"/>
    <property type="match status" value="1"/>
</dbReference>
<evidence type="ECO:0000313" key="14">
    <source>
        <dbReference type="EMBL" id="RSN69495.1"/>
    </source>
</evidence>
<dbReference type="RefSeq" id="WP_125741045.1">
    <property type="nucleotide sequence ID" value="NZ_RCOR01000018.1"/>
</dbReference>
<keyword evidence="4" id="KW-0547">Nucleotide-binding</keyword>
<evidence type="ECO:0000256" key="11">
    <source>
        <dbReference type="ARBA" id="ARBA00044143"/>
    </source>
</evidence>
<feature type="domain" description="ABC transporter" evidence="13">
    <location>
        <begin position="4"/>
        <end position="301"/>
    </location>
</feature>
<evidence type="ECO:0000256" key="9">
    <source>
        <dbReference type="ARBA" id="ARBA00038669"/>
    </source>
</evidence>
<evidence type="ECO:0000256" key="2">
    <source>
        <dbReference type="ARBA" id="ARBA00022448"/>
    </source>
</evidence>
<sequence>MNVIEARDLYVRFYTYEGVVKAVDGVDLDVVSGETLGIVGETGSGKSVTTYALMNMVPPPGKITRGRVIYRKKGVEYVLTEMPENEIRKLRGSELARIFQDPAAALNPVYKVGDQVAEAILIHRLDEMKKRALESAKGFSRNILSRSEDDWLVKFVKRMPLLRRFYWDPIKEETRKEVVRLLSLMGIPDPERVYSMYPHELSGGMQQRIVIAMALSCNPQVLIADEPTTNLDVTVEAQILELIKDLKEKFGTTLIYITHDMGVIAEVSDRVAVMYAGNIVEIGDVYSIFKEPMHPYTKGLLESIPMPGRPIKDIPGSVPNLVNPPQGCRFHPRCERAMSICSTRKPKLVQVRPGRWVACFLYHSEGVEEE</sequence>
<dbReference type="Gene3D" id="3.40.50.300">
    <property type="entry name" value="P-loop containing nucleotide triphosphate hydrolases"/>
    <property type="match status" value="1"/>
</dbReference>
<dbReference type="GO" id="GO:0005524">
    <property type="term" value="F:ATP binding"/>
    <property type="evidence" value="ECO:0007669"/>
    <property type="project" value="UniProtKB-KW"/>
</dbReference>
<reference evidence="14 15" key="1">
    <citation type="submission" date="2018-10" db="EMBL/GenBank/DDBJ databases">
        <title>Co-occurring genomic capacity for anaerobic methane metabolism and dissimilatory sulfite reduction discovered in the Korarchaeota.</title>
        <authorList>
            <person name="Mckay L.J."/>
            <person name="Dlakic M."/>
            <person name="Fields M.W."/>
            <person name="Delmont T.O."/>
            <person name="Eren A.M."/>
            <person name="Jay Z.J."/>
            <person name="Klingelsmith K.B."/>
            <person name="Rusch D.B."/>
            <person name="Inskeep W.P."/>
        </authorList>
    </citation>
    <scope>NUCLEOTIDE SEQUENCE [LARGE SCALE GENOMIC DNA]</scope>
    <source>
        <strain evidence="14 15">WS</strain>
    </source>
</reference>
<dbReference type="InterPro" id="IPR050388">
    <property type="entry name" value="ABC_Ni/Peptide_Import"/>
</dbReference>
<evidence type="ECO:0000256" key="7">
    <source>
        <dbReference type="ARBA" id="ARBA00023065"/>
    </source>
</evidence>
<gene>
    <name evidence="14" type="ORF">D9Q81_02510</name>
</gene>
<evidence type="ECO:0000259" key="13">
    <source>
        <dbReference type="PROSITE" id="PS50893"/>
    </source>
</evidence>
<evidence type="ECO:0000256" key="6">
    <source>
        <dbReference type="ARBA" id="ARBA00022967"/>
    </source>
</evidence>
<comment type="caution">
    <text evidence="14">The sequence shown here is derived from an EMBL/GenBank/DDBJ whole genome shotgun (WGS) entry which is preliminary data.</text>
</comment>
<keyword evidence="3" id="KW-1003">Cell membrane</keyword>
<evidence type="ECO:0000256" key="8">
    <source>
        <dbReference type="ARBA" id="ARBA00023136"/>
    </source>
</evidence>